<dbReference type="SUPFAM" id="SSF143744">
    <property type="entry name" value="GlcG-like"/>
    <property type="match status" value="1"/>
</dbReference>
<keyword evidence="2" id="KW-1185">Reference proteome</keyword>
<dbReference type="PANTHER" id="PTHR34309">
    <property type="entry name" value="SLR1406 PROTEIN"/>
    <property type="match status" value="1"/>
</dbReference>
<dbReference type="PANTHER" id="PTHR34309:SF1">
    <property type="entry name" value="PROTEIN GLCG"/>
    <property type="match status" value="1"/>
</dbReference>
<protein>
    <submittedName>
        <fullName evidence="1">Heme-binding protein</fullName>
    </submittedName>
</protein>
<name>A0A974PPS4_9HYPH</name>
<proteinExistence type="predicted"/>
<evidence type="ECO:0000313" key="1">
    <source>
        <dbReference type="EMBL" id="QRG07231.1"/>
    </source>
</evidence>
<dbReference type="InterPro" id="IPR052517">
    <property type="entry name" value="GlcG_carb_metab_protein"/>
</dbReference>
<dbReference type="Proteomes" id="UP000596427">
    <property type="component" value="Chromosome"/>
</dbReference>
<dbReference type="Pfam" id="PF03928">
    <property type="entry name" value="HbpS-like"/>
    <property type="match status" value="1"/>
</dbReference>
<organism evidence="1 2">
    <name type="scientific">Xanthobacter dioxanivorans</name>
    <dbReference type="NCBI Taxonomy" id="2528964"/>
    <lineage>
        <taxon>Bacteria</taxon>
        <taxon>Pseudomonadati</taxon>
        <taxon>Pseudomonadota</taxon>
        <taxon>Alphaproteobacteria</taxon>
        <taxon>Hyphomicrobiales</taxon>
        <taxon>Xanthobacteraceae</taxon>
        <taxon>Xanthobacter</taxon>
    </lineage>
</organism>
<dbReference type="InterPro" id="IPR005624">
    <property type="entry name" value="PduO/GlcC-like"/>
</dbReference>
<reference evidence="1 2" key="1">
    <citation type="submission" date="2020-10" db="EMBL/GenBank/DDBJ databases">
        <title>Degradation of 1,4-Dioxane by Xanthobacter sp. YN2, via a Novel Group-2 Soluble Di-Iron Monooxygenase.</title>
        <authorList>
            <person name="Ma F."/>
            <person name="Wang Y."/>
            <person name="Yang J."/>
            <person name="Guo H."/>
            <person name="Su D."/>
            <person name="Yu L."/>
        </authorList>
    </citation>
    <scope>NUCLEOTIDE SEQUENCE [LARGE SCALE GENOMIC DNA]</scope>
    <source>
        <strain evidence="1 2">YN2</strain>
    </source>
</reference>
<dbReference type="InterPro" id="IPR038084">
    <property type="entry name" value="PduO/GlcC-like_sf"/>
</dbReference>
<gene>
    <name evidence="1" type="ORF">EZH22_01970</name>
</gene>
<dbReference type="Gene3D" id="3.30.450.150">
    <property type="entry name" value="Haem-degrading domain"/>
    <property type="match status" value="1"/>
</dbReference>
<dbReference type="EMBL" id="CP063362">
    <property type="protein sequence ID" value="QRG07231.1"/>
    <property type="molecule type" value="Genomic_DNA"/>
</dbReference>
<dbReference type="AlphaFoldDB" id="A0A974PPS4"/>
<dbReference type="RefSeq" id="WP_203194144.1">
    <property type="nucleotide sequence ID" value="NZ_CP063362.1"/>
</dbReference>
<dbReference type="KEGG" id="xdi:EZH22_01970"/>
<accession>A0A974PPS4</accession>
<sequence>MRRRYAISFDEARKAEVAGLAEAARRGLRISIAVVDDAGFPLTLARMDEASPASVSTAIEKARTAALIGLPTRVIEDATQARLSLLSMDRIAVEGGMPLLYKGQRVGGIGVSGALPAADAEVAWVAADALSDAKDG</sequence>
<evidence type="ECO:0000313" key="2">
    <source>
        <dbReference type="Proteomes" id="UP000596427"/>
    </source>
</evidence>